<name>A0AAE3R8S6_9BACT</name>
<dbReference type="AlphaFoldDB" id="A0AAE3R8S6"/>
<protein>
    <submittedName>
        <fullName evidence="1">Uncharacterized protein</fullName>
    </submittedName>
</protein>
<dbReference type="EMBL" id="JASJOU010000008">
    <property type="protein sequence ID" value="MDJ1503544.1"/>
    <property type="molecule type" value="Genomic_DNA"/>
</dbReference>
<reference evidence="1" key="1">
    <citation type="submission" date="2023-05" db="EMBL/GenBank/DDBJ databases">
        <authorList>
            <person name="Zhang X."/>
        </authorList>
    </citation>
    <scope>NUCLEOTIDE SEQUENCE</scope>
    <source>
        <strain evidence="1">BD1B2-1</strain>
    </source>
</reference>
<dbReference type="Proteomes" id="UP001232063">
    <property type="component" value="Unassembled WGS sequence"/>
</dbReference>
<dbReference type="RefSeq" id="WP_314514161.1">
    <property type="nucleotide sequence ID" value="NZ_JASJOU010000008.1"/>
</dbReference>
<comment type="caution">
    <text evidence="1">The sequence shown here is derived from an EMBL/GenBank/DDBJ whole genome shotgun (WGS) entry which is preliminary data.</text>
</comment>
<proteinExistence type="predicted"/>
<accession>A0AAE3R8S6</accession>
<evidence type="ECO:0000313" key="2">
    <source>
        <dbReference type="Proteomes" id="UP001232063"/>
    </source>
</evidence>
<gene>
    <name evidence="1" type="ORF">QNI22_22950</name>
</gene>
<keyword evidence="2" id="KW-1185">Reference proteome</keyword>
<sequence>MASFLAIPTISCVQVQPLDVEKIKHVKSFTYAPVYSVQVAAQDSILKQIITQAAFLHPKPK</sequence>
<organism evidence="1 2">
    <name type="scientific">Xanthocytophaga agilis</name>
    <dbReference type="NCBI Taxonomy" id="3048010"/>
    <lineage>
        <taxon>Bacteria</taxon>
        <taxon>Pseudomonadati</taxon>
        <taxon>Bacteroidota</taxon>
        <taxon>Cytophagia</taxon>
        <taxon>Cytophagales</taxon>
        <taxon>Rhodocytophagaceae</taxon>
        <taxon>Xanthocytophaga</taxon>
    </lineage>
</organism>
<evidence type="ECO:0000313" key="1">
    <source>
        <dbReference type="EMBL" id="MDJ1503544.1"/>
    </source>
</evidence>